<dbReference type="AlphaFoldDB" id="A0A494X7L9"/>
<keyword evidence="2" id="KW-1185">Reference proteome</keyword>
<gene>
    <name evidence="1" type="ORF">D7S86_23995</name>
</gene>
<organism evidence="1 2">
    <name type="scientific">Pararobbsia silviterrae</name>
    <dbReference type="NCBI Taxonomy" id="1792498"/>
    <lineage>
        <taxon>Bacteria</taxon>
        <taxon>Pseudomonadati</taxon>
        <taxon>Pseudomonadota</taxon>
        <taxon>Betaproteobacteria</taxon>
        <taxon>Burkholderiales</taxon>
        <taxon>Burkholderiaceae</taxon>
        <taxon>Pararobbsia</taxon>
    </lineage>
</organism>
<reference evidence="1 2" key="1">
    <citation type="submission" date="2018-10" db="EMBL/GenBank/DDBJ databases">
        <title>Robbsia sp. DHC34, isolated from soil.</title>
        <authorList>
            <person name="Gao Z.-H."/>
            <person name="Qiu L.-H."/>
        </authorList>
    </citation>
    <scope>NUCLEOTIDE SEQUENCE [LARGE SCALE GENOMIC DNA]</scope>
    <source>
        <strain evidence="1 2">DHC34</strain>
    </source>
</reference>
<dbReference type="Proteomes" id="UP000270342">
    <property type="component" value="Unassembled WGS sequence"/>
</dbReference>
<evidence type="ECO:0000313" key="1">
    <source>
        <dbReference type="EMBL" id="RKP46568.1"/>
    </source>
</evidence>
<evidence type="ECO:0000313" key="2">
    <source>
        <dbReference type="Proteomes" id="UP000270342"/>
    </source>
</evidence>
<proteinExistence type="predicted"/>
<sequence>MATNILINSPAAKRRRAHIVKRVGIGFESANPASGIVPASVGAGGRERPKDMPCTGRPFESIISNVAPNTRVSFSDSRSDSRPATRLADAFRADLCYLCAVFAKGAGRIGRRSGRRLQGARLSKRFRAPQTPPVTFIAHEGAP</sequence>
<name>A0A494X7L9_9BURK</name>
<dbReference type="EMBL" id="RBZU01000014">
    <property type="protein sequence ID" value="RKP46568.1"/>
    <property type="molecule type" value="Genomic_DNA"/>
</dbReference>
<accession>A0A494X7L9</accession>
<comment type="caution">
    <text evidence="1">The sequence shown here is derived from an EMBL/GenBank/DDBJ whole genome shotgun (WGS) entry which is preliminary data.</text>
</comment>
<protein>
    <submittedName>
        <fullName evidence="1">Uncharacterized protein</fullName>
    </submittedName>
</protein>